<protein>
    <recommendedName>
        <fullName evidence="3">NAD-dependent epimerase/dehydratase domain-containing protein</fullName>
    </recommendedName>
</protein>
<dbReference type="EMBL" id="JAPDMZ010000096">
    <property type="protein sequence ID" value="KAK0550265.1"/>
    <property type="molecule type" value="Genomic_DNA"/>
</dbReference>
<evidence type="ECO:0000259" key="3">
    <source>
        <dbReference type="Pfam" id="PF01370"/>
    </source>
</evidence>
<sequence length="343" mass="37505">MAPVTNAPVLVTGPTGYIGAHVALNLLQHGYSVRGTVRSQEKFDQLLAQPAFQQYKDKFTAVIVEDLVTGDFTEAVKGVDVVVHTASPFKVTPENPEETYLKPAIQGTKGVIEAAIKSGTVKNIVITSSFAAIVSPQDGVPFNERLYTESDWNSSTYEEAVKSDTPGFAYRVSKKVAEQTANELVKGKPIKLAAINPPLVLGPYVHAVAKLDDLNESLAQLWAALSGRKGKDLPPTGTPAVADVRDLADAHRLAFEKDQEGRFIVYNGPFDWAQLVDIARRDFPEQAENTPEPKDSDRVSTNPKVFHLDSTKSKEVLGLKYHTVEQTLHDTIEQLYAEHAEGK</sequence>
<dbReference type="Gene3D" id="3.40.50.720">
    <property type="entry name" value="NAD(P)-binding Rossmann-like Domain"/>
    <property type="match status" value="1"/>
</dbReference>
<dbReference type="InterPro" id="IPR050425">
    <property type="entry name" value="NAD(P)_dehydrat-like"/>
</dbReference>
<dbReference type="AlphaFoldDB" id="A0AAN6GP47"/>
<evidence type="ECO:0000313" key="4">
    <source>
        <dbReference type="EMBL" id="KAK0550265.1"/>
    </source>
</evidence>
<feature type="domain" description="NAD-dependent epimerase/dehydratase" evidence="3">
    <location>
        <begin position="9"/>
        <end position="261"/>
    </location>
</feature>
<dbReference type="PANTHER" id="PTHR10366">
    <property type="entry name" value="NAD DEPENDENT EPIMERASE/DEHYDRATASE"/>
    <property type="match status" value="1"/>
</dbReference>
<reference evidence="4" key="1">
    <citation type="journal article" date="2023" name="PhytoFront">
        <title>Draft Genome Resources of Seven Strains of Tilletia horrida, Causal Agent of Kernel Smut of Rice.</title>
        <authorList>
            <person name="Khanal S."/>
            <person name="Antony Babu S."/>
            <person name="Zhou X.G."/>
        </authorList>
    </citation>
    <scope>NUCLEOTIDE SEQUENCE</scope>
    <source>
        <strain evidence="4">TX6</strain>
    </source>
</reference>
<dbReference type="InterPro" id="IPR001509">
    <property type="entry name" value="Epimerase_deHydtase"/>
</dbReference>
<evidence type="ECO:0000313" key="5">
    <source>
        <dbReference type="Proteomes" id="UP001176517"/>
    </source>
</evidence>
<keyword evidence="5" id="KW-1185">Reference proteome</keyword>
<keyword evidence="1" id="KW-0560">Oxidoreductase</keyword>
<dbReference type="PANTHER" id="PTHR10366:SF564">
    <property type="entry name" value="STEROL-4-ALPHA-CARBOXYLATE 3-DEHYDROGENASE, DECARBOXYLATING"/>
    <property type="match status" value="1"/>
</dbReference>
<proteinExistence type="inferred from homology"/>
<accession>A0AAN6GP47</accession>
<comment type="caution">
    <text evidence="4">The sequence shown here is derived from an EMBL/GenBank/DDBJ whole genome shotgun (WGS) entry which is preliminary data.</text>
</comment>
<dbReference type="SUPFAM" id="SSF51735">
    <property type="entry name" value="NAD(P)-binding Rossmann-fold domains"/>
    <property type="match status" value="1"/>
</dbReference>
<evidence type="ECO:0000256" key="1">
    <source>
        <dbReference type="ARBA" id="ARBA00023002"/>
    </source>
</evidence>
<comment type="similarity">
    <text evidence="2">Belongs to the NAD(P)-dependent epimerase/dehydratase family. Dihydroflavonol-4-reductase subfamily.</text>
</comment>
<gene>
    <name evidence="4" type="ORF">OC846_003745</name>
</gene>
<name>A0AAN6GP47_9BASI</name>
<organism evidence="4 5">
    <name type="scientific">Tilletia horrida</name>
    <dbReference type="NCBI Taxonomy" id="155126"/>
    <lineage>
        <taxon>Eukaryota</taxon>
        <taxon>Fungi</taxon>
        <taxon>Dikarya</taxon>
        <taxon>Basidiomycota</taxon>
        <taxon>Ustilaginomycotina</taxon>
        <taxon>Exobasidiomycetes</taxon>
        <taxon>Tilletiales</taxon>
        <taxon>Tilletiaceae</taxon>
        <taxon>Tilletia</taxon>
    </lineage>
</organism>
<dbReference type="InterPro" id="IPR036291">
    <property type="entry name" value="NAD(P)-bd_dom_sf"/>
</dbReference>
<dbReference type="Pfam" id="PF01370">
    <property type="entry name" value="Epimerase"/>
    <property type="match status" value="1"/>
</dbReference>
<evidence type="ECO:0000256" key="2">
    <source>
        <dbReference type="ARBA" id="ARBA00023445"/>
    </source>
</evidence>
<dbReference type="GO" id="GO:0016616">
    <property type="term" value="F:oxidoreductase activity, acting on the CH-OH group of donors, NAD or NADP as acceptor"/>
    <property type="evidence" value="ECO:0007669"/>
    <property type="project" value="TreeGrafter"/>
</dbReference>
<dbReference type="Proteomes" id="UP001176517">
    <property type="component" value="Unassembled WGS sequence"/>
</dbReference>